<evidence type="ECO:0000256" key="1">
    <source>
        <dbReference type="SAM" id="Phobius"/>
    </source>
</evidence>
<dbReference type="AlphaFoldDB" id="A0A518BH77"/>
<dbReference type="KEGG" id="pbap:Pla133_14100"/>
<organism evidence="2 3">
    <name type="scientific">Engelhardtia mirabilis</name>
    <dbReference type="NCBI Taxonomy" id="2528011"/>
    <lineage>
        <taxon>Bacteria</taxon>
        <taxon>Pseudomonadati</taxon>
        <taxon>Planctomycetota</taxon>
        <taxon>Planctomycetia</taxon>
        <taxon>Planctomycetia incertae sedis</taxon>
        <taxon>Engelhardtia</taxon>
    </lineage>
</organism>
<evidence type="ECO:0000313" key="3">
    <source>
        <dbReference type="Proteomes" id="UP000316921"/>
    </source>
</evidence>
<feature type="transmembrane region" description="Helical" evidence="1">
    <location>
        <begin position="115"/>
        <end position="133"/>
    </location>
</feature>
<feature type="transmembrane region" description="Helical" evidence="1">
    <location>
        <begin position="139"/>
        <end position="157"/>
    </location>
</feature>
<dbReference type="EMBL" id="CP036287">
    <property type="protein sequence ID" value="QDU66340.1"/>
    <property type="molecule type" value="Genomic_DNA"/>
</dbReference>
<accession>A0A518BH77</accession>
<feature type="transmembrane region" description="Helical" evidence="1">
    <location>
        <begin position="87"/>
        <end position="108"/>
    </location>
</feature>
<sequence length="195" mass="20238">MLAERRIEGLRVSDPWALSHEGELVALAPGRQEILLLDSGLEREVSLAFGALFTGTTCAVHFVGLTAGRQVGGGAIAWPSTAYAAELLAWDLFLGLALVFAAAAMDAAWLGARRALVASGVLCLAGTAGPAVGDMGLQRVGVLGYAVVLPLAALLLARGFAGGRGVAAADSRPRLIERGIEPELRSARLNQRARE</sequence>
<proteinExistence type="predicted"/>
<evidence type="ECO:0000313" key="2">
    <source>
        <dbReference type="EMBL" id="QDU66340.1"/>
    </source>
</evidence>
<keyword evidence="1" id="KW-1133">Transmembrane helix</keyword>
<gene>
    <name evidence="2" type="ORF">Pla133_14100</name>
</gene>
<keyword evidence="1" id="KW-0472">Membrane</keyword>
<feature type="transmembrane region" description="Helical" evidence="1">
    <location>
        <begin position="45"/>
        <end position="67"/>
    </location>
</feature>
<reference evidence="2 3" key="1">
    <citation type="submission" date="2019-02" db="EMBL/GenBank/DDBJ databases">
        <title>Deep-cultivation of Planctomycetes and their phenomic and genomic characterization uncovers novel biology.</title>
        <authorList>
            <person name="Wiegand S."/>
            <person name="Jogler M."/>
            <person name="Boedeker C."/>
            <person name="Pinto D."/>
            <person name="Vollmers J."/>
            <person name="Rivas-Marin E."/>
            <person name="Kohn T."/>
            <person name="Peeters S.H."/>
            <person name="Heuer A."/>
            <person name="Rast P."/>
            <person name="Oberbeckmann S."/>
            <person name="Bunk B."/>
            <person name="Jeske O."/>
            <person name="Meyerdierks A."/>
            <person name="Storesund J.E."/>
            <person name="Kallscheuer N."/>
            <person name="Luecker S."/>
            <person name="Lage O.M."/>
            <person name="Pohl T."/>
            <person name="Merkel B.J."/>
            <person name="Hornburger P."/>
            <person name="Mueller R.-W."/>
            <person name="Bruemmer F."/>
            <person name="Labrenz M."/>
            <person name="Spormann A.M."/>
            <person name="Op den Camp H."/>
            <person name="Overmann J."/>
            <person name="Amann R."/>
            <person name="Jetten M.S.M."/>
            <person name="Mascher T."/>
            <person name="Medema M.H."/>
            <person name="Devos D.P."/>
            <person name="Kaster A.-K."/>
            <person name="Ovreas L."/>
            <person name="Rohde M."/>
            <person name="Galperin M.Y."/>
            <person name="Jogler C."/>
        </authorList>
    </citation>
    <scope>NUCLEOTIDE SEQUENCE [LARGE SCALE GENOMIC DNA]</scope>
    <source>
        <strain evidence="2 3">Pla133</strain>
    </source>
</reference>
<protein>
    <submittedName>
        <fullName evidence="2">Uncharacterized protein</fullName>
    </submittedName>
</protein>
<name>A0A518BH77_9BACT</name>
<keyword evidence="1" id="KW-0812">Transmembrane</keyword>
<keyword evidence="3" id="KW-1185">Reference proteome</keyword>
<dbReference type="Proteomes" id="UP000316921">
    <property type="component" value="Chromosome"/>
</dbReference>